<gene>
    <name evidence="1" type="ORF">RFULGI_LOCUS17206</name>
</gene>
<dbReference type="InterPro" id="IPR029063">
    <property type="entry name" value="SAM-dependent_MTases_sf"/>
</dbReference>
<dbReference type="OrthoDB" id="10589332at2759"/>
<name>A0A9N9JVM9_9GLOM</name>
<sequence>MYQLTKNNYHQNPKSSTVYTPASVSKFLNALLNKKIPTGLILDPCSDTNSTANLRADFLQLTYWDHEQPGLVLCNPPFNGYGHKLASE</sequence>
<accession>A0A9N9JVM9</accession>
<evidence type="ECO:0000313" key="1">
    <source>
        <dbReference type="EMBL" id="CAG8795672.1"/>
    </source>
</evidence>
<comment type="caution">
    <text evidence="1">The sequence shown here is derived from an EMBL/GenBank/DDBJ whole genome shotgun (WGS) entry which is preliminary data.</text>
</comment>
<proteinExistence type="predicted"/>
<protein>
    <submittedName>
        <fullName evidence="1">1587_t:CDS:1</fullName>
    </submittedName>
</protein>
<evidence type="ECO:0000313" key="2">
    <source>
        <dbReference type="Proteomes" id="UP000789396"/>
    </source>
</evidence>
<organism evidence="1 2">
    <name type="scientific">Racocetra fulgida</name>
    <dbReference type="NCBI Taxonomy" id="60492"/>
    <lineage>
        <taxon>Eukaryota</taxon>
        <taxon>Fungi</taxon>
        <taxon>Fungi incertae sedis</taxon>
        <taxon>Mucoromycota</taxon>
        <taxon>Glomeromycotina</taxon>
        <taxon>Glomeromycetes</taxon>
        <taxon>Diversisporales</taxon>
        <taxon>Gigasporaceae</taxon>
        <taxon>Racocetra</taxon>
    </lineage>
</organism>
<keyword evidence="2" id="KW-1185">Reference proteome</keyword>
<dbReference type="AlphaFoldDB" id="A0A9N9JVM9"/>
<dbReference type="EMBL" id="CAJVPZ010065879">
    <property type="protein sequence ID" value="CAG8795672.1"/>
    <property type="molecule type" value="Genomic_DNA"/>
</dbReference>
<dbReference type="Proteomes" id="UP000789396">
    <property type="component" value="Unassembled WGS sequence"/>
</dbReference>
<reference evidence="1" key="1">
    <citation type="submission" date="2021-06" db="EMBL/GenBank/DDBJ databases">
        <authorList>
            <person name="Kallberg Y."/>
            <person name="Tangrot J."/>
            <person name="Rosling A."/>
        </authorList>
    </citation>
    <scope>NUCLEOTIDE SEQUENCE</scope>
    <source>
        <strain evidence="1">IN212</strain>
    </source>
</reference>
<feature type="non-terminal residue" evidence="1">
    <location>
        <position position="88"/>
    </location>
</feature>
<dbReference type="SUPFAM" id="SSF53335">
    <property type="entry name" value="S-adenosyl-L-methionine-dependent methyltransferases"/>
    <property type="match status" value="1"/>
</dbReference>